<sequence length="241" mass="27334">MVPAKVVRAPGRVDNDSFTTVMIRRLPVEMTPTKLVAMMDMVVPGKFDFIYMPYDRRKNVNISLAFINLTDSSSAKELCDYINNLNACRQWSLVACESSVQSLSFNMAYYVARFGRGAIYQPHAPWVFKDRKRVTRSELSKFYESIPQWVYEEAQNFVRAEKADNSSKGVRRRARGLVWKPSFLSSSGEEGVGPGECDSARETPLPSIRDHIIVRCHPDLLLHNGLAEQLLVEHGELLISC</sequence>
<dbReference type="EMBL" id="CAJNDS010002107">
    <property type="protein sequence ID" value="CAE7330996.1"/>
    <property type="molecule type" value="Genomic_DNA"/>
</dbReference>
<reference evidence="2" key="1">
    <citation type="submission" date="2021-02" db="EMBL/GenBank/DDBJ databases">
        <authorList>
            <person name="Dougan E. K."/>
            <person name="Rhodes N."/>
            <person name="Thang M."/>
            <person name="Chan C."/>
        </authorList>
    </citation>
    <scope>NUCLEOTIDE SEQUENCE</scope>
</reference>
<organism evidence="2 3">
    <name type="scientific">Symbiodinium natans</name>
    <dbReference type="NCBI Taxonomy" id="878477"/>
    <lineage>
        <taxon>Eukaryota</taxon>
        <taxon>Sar</taxon>
        <taxon>Alveolata</taxon>
        <taxon>Dinophyceae</taxon>
        <taxon>Suessiales</taxon>
        <taxon>Symbiodiniaceae</taxon>
        <taxon>Symbiodinium</taxon>
    </lineage>
</organism>
<dbReference type="InterPro" id="IPR035979">
    <property type="entry name" value="RBD_domain_sf"/>
</dbReference>
<protein>
    <submittedName>
        <fullName evidence="2">ML4 protein</fullName>
    </submittedName>
</protein>
<dbReference type="Pfam" id="PF04059">
    <property type="entry name" value="RRM_2"/>
    <property type="match status" value="1"/>
</dbReference>
<proteinExistence type="predicted"/>
<dbReference type="Proteomes" id="UP000604046">
    <property type="component" value="Unassembled WGS sequence"/>
</dbReference>
<evidence type="ECO:0000313" key="3">
    <source>
        <dbReference type="Proteomes" id="UP000604046"/>
    </source>
</evidence>
<comment type="caution">
    <text evidence="2">The sequence shown here is derived from an EMBL/GenBank/DDBJ whole genome shotgun (WGS) entry which is preliminary data.</text>
</comment>
<evidence type="ECO:0000259" key="1">
    <source>
        <dbReference type="Pfam" id="PF04059"/>
    </source>
</evidence>
<name>A0A812NZA6_9DINO</name>
<dbReference type="GO" id="GO:0003676">
    <property type="term" value="F:nucleic acid binding"/>
    <property type="evidence" value="ECO:0007669"/>
    <property type="project" value="InterPro"/>
</dbReference>
<gene>
    <name evidence="2" type="primary">ML4</name>
    <name evidence="2" type="ORF">SNAT2548_LOCUS17315</name>
</gene>
<feature type="domain" description="Mei2-like C-terminal RNA recognition motif" evidence="1">
    <location>
        <begin position="19"/>
        <end position="96"/>
    </location>
</feature>
<dbReference type="OrthoDB" id="421974at2759"/>
<dbReference type="SUPFAM" id="SSF54928">
    <property type="entry name" value="RNA-binding domain, RBD"/>
    <property type="match status" value="1"/>
</dbReference>
<evidence type="ECO:0000313" key="2">
    <source>
        <dbReference type="EMBL" id="CAE7330996.1"/>
    </source>
</evidence>
<keyword evidence="3" id="KW-1185">Reference proteome</keyword>
<dbReference type="InterPro" id="IPR007201">
    <property type="entry name" value="Mei2-like_Rrm_C"/>
</dbReference>
<accession>A0A812NZA6</accession>
<dbReference type="AlphaFoldDB" id="A0A812NZA6"/>